<evidence type="ECO:0000313" key="2">
    <source>
        <dbReference type="EMBL" id="KAF0908417.1"/>
    </source>
</evidence>
<protein>
    <submittedName>
        <fullName evidence="2">Uncharacterized protein</fullName>
    </submittedName>
</protein>
<comment type="caution">
    <text evidence="2">The sequence shown here is derived from an EMBL/GenBank/DDBJ whole genome shotgun (WGS) entry which is preliminary data.</text>
</comment>
<dbReference type="Proteomes" id="UP000479710">
    <property type="component" value="Unassembled WGS sequence"/>
</dbReference>
<feature type="region of interest" description="Disordered" evidence="1">
    <location>
        <begin position="1"/>
        <end position="31"/>
    </location>
</feature>
<dbReference type="OrthoDB" id="722012at2759"/>
<proteinExistence type="predicted"/>
<organism evidence="2 3">
    <name type="scientific">Oryza meyeriana var. granulata</name>
    <dbReference type="NCBI Taxonomy" id="110450"/>
    <lineage>
        <taxon>Eukaryota</taxon>
        <taxon>Viridiplantae</taxon>
        <taxon>Streptophyta</taxon>
        <taxon>Embryophyta</taxon>
        <taxon>Tracheophyta</taxon>
        <taxon>Spermatophyta</taxon>
        <taxon>Magnoliopsida</taxon>
        <taxon>Liliopsida</taxon>
        <taxon>Poales</taxon>
        <taxon>Poaceae</taxon>
        <taxon>BOP clade</taxon>
        <taxon>Oryzoideae</taxon>
        <taxon>Oryzeae</taxon>
        <taxon>Oryzinae</taxon>
        <taxon>Oryza</taxon>
        <taxon>Oryza meyeriana</taxon>
    </lineage>
</organism>
<dbReference type="AlphaFoldDB" id="A0A6G1D7L9"/>
<accession>A0A6G1D7L9</accession>
<dbReference type="EMBL" id="SPHZ02000007">
    <property type="protein sequence ID" value="KAF0908417.1"/>
    <property type="molecule type" value="Genomic_DNA"/>
</dbReference>
<evidence type="ECO:0000256" key="1">
    <source>
        <dbReference type="SAM" id="MobiDB-lite"/>
    </source>
</evidence>
<evidence type="ECO:0000313" key="3">
    <source>
        <dbReference type="Proteomes" id="UP000479710"/>
    </source>
</evidence>
<sequence length="411" mass="43174">MPLEGESSPGRVSALGAHRRHSAPVKVGPSAPRIAFGHEFANSKFWKRDGEVSSDDDEDGLEEGEVSMRMFVHGALSSGYTIDDVLLAEAQAEATGFPSPEVCLTAAAKGSKARALSSRLVADVARRLSPGVCKPWRGPLPQKRISPPMTLEVVMAKTMVQANLCGGSDAGSVAPGFSATTQLAAVDMAGFGDRRRKFESSSRGLVGLTSGDGQAGRGFNSSSRVKYVAQVVFPMGLAFFFSRAGRRKRSGEPNHSHVASETSNSWGAVALAMRKEEAVLGGASLVMAEVPSLSKWPALGLVEGVAVKTAGELLRRVQPSKGTVAISMAGSRISIRGMVATARPLVAMAGDGGVDSVRAEAKASRRGAVRRLRMVVAGVAAPQMLRLLRPCLLVQVLMHPVLKQPVIPSSQ</sequence>
<reference evidence="2 3" key="1">
    <citation type="submission" date="2019-11" db="EMBL/GenBank/DDBJ databases">
        <title>Whole genome sequence of Oryza granulata.</title>
        <authorList>
            <person name="Li W."/>
        </authorList>
    </citation>
    <scope>NUCLEOTIDE SEQUENCE [LARGE SCALE GENOMIC DNA]</scope>
    <source>
        <strain evidence="3">cv. Menghai</strain>
        <tissue evidence="2">Leaf</tissue>
    </source>
</reference>
<name>A0A6G1D7L9_9ORYZ</name>
<gene>
    <name evidence="2" type="ORF">E2562_025087</name>
</gene>
<keyword evidence="3" id="KW-1185">Reference proteome</keyword>